<feature type="transmembrane region" description="Helical" evidence="1">
    <location>
        <begin position="12"/>
        <end position="30"/>
    </location>
</feature>
<evidence type="ECO:0008006" key="4">
    <source>
        <dbReference type="Google" id="ProtNLM"/>
    </source>
</evidence>
<feature type="transmembrane region" description="Helical" evidence="1">
    <location>
        <begin position="374"/>
        <end position="394"/>
    </location>
</feature>
<keyword evidence="1" id="KW-0812">Transmembrane</keyword>
<feature type="transmembrane region" description="Helical" evidence="1">
    <location>
        <begin position="209"/>
        <end position="235"/>
    </location>
</feature>
<keyword evidence="1" id="KW-1133">Transmembrane helix</keyword>
<evidence type="ECO:0000313" key="3">
    <source>
        <dbReference type="Proteomes" id="UP001176960"/>
    </source>
</evidence>
<comment type="caution">
    <text evidence="2">The sequence shown here is derived from an EMBL/GenBank/DDBJ whole genome shotgun (WGS) entry which is preliminary data.</text>
</comment>
<evidence type="ECO:0000313" key="2">
    <source>
        <dbReference type="EMBL" id="CAI9119847.1"/>
    </source>
</evidence>
<dbReference type="AlphaFoldDB" id="A0AA35V4T4"/>
<feature type="transmembrane region" description="Helical" evidence="1">
    <location>
        <begin position="108"/>
        <end position="127"/>
    </location>
</feature>
<dbReference type="Proteomes" id="UP001176960">
    <property type="component" value="Unassembled WGS sequence"/>
</dbReference>
<feature type="transmembrane region" description="Helical" evidence="1">
    <location>
        <begin position="247"/>
        <end position="269"/>
    </location>
</feature>
<feature type="transmembrane region" description="Helical" evidence="1">
    <location>
        <begin position="834"/>
        <end position="853"/>
    </location>
</feature>
<sequence>MPDLVSSRWPRSHILILILLPIALYLPEWMGVLSADPLRIWAQAVDHPYAFTDGGLLPGNPGWIDGCAGVIVEALGRLVAHDWAHGIVPWWNSYSGVGMPLAGEYQPAAFFLPFVLFLGLPNGLLMMKCTLQIIAALSSYALIRQLRMAPRVALIGGILYAFNGTYAWASDGPSEPLAFLPLAVYGVERARIVNGRGGHWGWLGLGLSYLLLSGFPETAFLVGTLVLGWAIFRLFGAVDRLAFTMRIALAGIASLLIAAPQLIAFLTFVPHAYLGSHTGLNDGTLPASCWAMLLFPYVNGTFFYGNQFDNWYALGGYTGLVLPLLALTAIGGRRERGLRFLLLGYVVAVVGKQAGMPVLTPLVDLIPGVAHTVFYRLSEPVIEAALIVLACFTLDDVARGVWRKHATIAASSALTVMVVVAWRLDRPMRHILNQVSHGPVSTRQYIVFSFAFGMSLVIPTAWLLLRRRRPELIAGALVLEALVLFAFPLLSARHVRPIDTSLIGALRQETGLQRFVTLGPVPPNYGAWFRIASLNHNAIPTPAAFIARLRHDFGDRLDPVTFDGSFPTDMDGLGYLEGPLARNPVLFSALGVTTVLVPPGSGPPSVTPFPLTQGRPAQIEVSPPSPEIRLDITRWNIPPSRRIGFSVGTFGGQSDGTLAVSLCDGPQCARGRARLQGAADNALLFMSLDATIPPHAREMTIRLEDATRSVVLWSRATDAATWPVTRFETNAASAALTPVLSGAAADLYRLNDPAPYFDAGTSCKVQAVDREHVVADCTRPATLIRRELMLPGWTATINGARTIPETYDDLFESVPLPTGRSTVSFAFAPPGATYGWFGMLFGIGLLVAGFTPLSQRTGLSAADFFGRRRKRARACRSPDRDAPVRRA</sequence>
<organism evidence="2 3">
    <name type="scientific">Brytella acorum</name>
    <dbReference type="NCBI Taxonomy" id="2959299"/>
    <lineage>
        <taxon>Bacteria</taxon>
        <taxon>Pseudomonadati</taxon>
        <taxon>Pseudomonadota</taxon>
        <taxon>Alphaproteobacteria</taxon>
        <taxon>Acetobacterales</taxon>
        <taxon>Acetobacteraceae</taxon>
        <taxon>Brytella</taxon>
    </lineage>
</organism>
<name>A0AA35V4T4_9PROT</name>
<proteinExistence type="predicted"/>
<feature type="transmembrane region" description="Helical" evidence="1">
    <location>
        <begin position="311"/>
        <end position="330"/>
    </location>
</feature>
<feature type="transmembrane region" description="Helical" evidence="1">
    <location>
        <begin position="472"/>
        <end position="490"/>
    </location>
</feature>
<feature type="transmembrane region" description="Helical" evidence="1">
    <location>
        <begin position="444"/>
        <end position="465"/>
    </location>
</feature>
<keyword evidence="3" id="KW-1185">Reference proteome</keyword>
<feature type="transmembrane region" description="Helical" evidence="1">
    <location>
        <begin position="406"/>
        <end position="424"/>
    </location>
</feature>
<protein>
    <recommendedName>
        <fullName evidence="4">Membrane protein YfhO</fullName>
    </recommendedName>
</protein>
<feature type="transmembrane region" description="Helical" evidence="1">
    <location>
        <begin position="148"/>
        <end position="169"/>
    </location>
</feature>
<dbReference type="RefSeq" id="WP_289840910.1">
    <property type="nucleotide sequence ID" value="NZ_CATKSH010000003.1"/>
</dbReference>
<reference evidence="2" key="1">
    <citation type="submission" date="2023-03" db="EMBL/GenBank/DDBJ databases">
        <authorList>
            <person name="Cleenwerck I."/>
        </authorList>
    </citation>
    <scope>NUCLEOTIDE SEQUENCE</scope>
    <source>
        <strain evidence="2">LMG 32879</strain>
    </source>
</reference>
<dbReference type="EMBL" id="CATKSH010000003">
    <property type="protein sequence ID" value="CAI9119847.1"/>
    <property type="molecule type" value="Genomic_DNA"/>
</dbReference>
<accession>A0AA35V4T4</accession>
<gene>
    <name evidence="2" type="ORF">LMG32879_000673</name>
</gene>
<evidence type="ECO:0000256" key="1">
    <source>
        <dbReference type="SAM" id="Phobius"/>
    </source>
</evidence>
<feature type="transmembrane region" description="Helical" evidence="1">
    <location>
        <begin position="337"/>
        <end position="354"/>
    </location>
</feature>
<keyword evidence="1" id="KW-0472">Membrane</keyword>